<reference evidence="3 4" key="1">
    <citation type="submission" date="2018-03" db="EMBL/GenBank/DDBJ databases">
        <title>Diversity of phytobeneficial traits revealed by whole-genome analysis of worldwide-isolated phenazine-producing Pseudomonas spp.</title>
        <authorList>
            <person name="Biessy A."/>
            <person name="Novinscak A."/>
            <person name="Blom J."/>
            <person name="Leger G."/>
            <person name="Thomashow L.S."/>
            <person name="Cazorla F.M."/>
            <person name="Josic D."/>
            <person name="Filion M."/>
        </authorList>
    </citation>
    <scope>NUCLEOTIDE SEQUENCE [LARGE SCALE GENOMIC DNA]</scope>
    <source>
        <strain evidence="3 4">ChPhzS24</strain>
    </source>
</reference>
<dbReference type="SMART" id="SM00267">
    <property type="entry name" value="GGDEF"/>
    <property type="match status" value="1"/>
</dbReference>
<evidence type="ECO:0000313" key="3">
    <source>
        <dbReference type="EMBL" id="AZE29510.1"/>
    </source>
</evidence>
<dbReference type="Proteomes" id="UP000280455">
    <property type="component" value="Chromosome"/>
</dbReference>
<dbReference type="InterPro" id="IPR029787">
    <property type="entry name" value="Nucleotide_cyclase"/>
</dbReference>
<accession>A0AAD1E6R4</accession>
<feature type="region of interest" description="Disordered" evidence="1">
    <location>
        <begin position="1"/>
        <end position="30"/>
    </location>
</feature>
<evidence type="ECO:0000256" key="1">
    <source>
        <dbReference type="SAM" id="MobiDB-lite"/>
    </source>
</evidence>
<dbReference type="InterPro" id="IPR050706">
    <property type="entry name" value="Cyclic-di-GMP_PDE-like"/>
</dbReference>
<sequence>MECAMFSPDKPVQAPDQVPSPEADDPSRQLLRDQNRRAEQELAAVQVANLDKLTLLPNPHGFAVLAGDALQACKDLNCPATLLLFDLDDIYRIARAYGAEEGEAALKTFADGLRIAFRESDVVGHLEYQRFAVLLTGSERVEKLAIIARLQAILDERTATQQCIYDICFSIGQIEFDPAQPADVETLLADADKTMSRPGLGPQIKD</sequence>
<dbReference type="Pfam" id="PF00990">
    <property type="entry name" value="GGDEF"/>
    <property type="match status" value="1"/>
</dbReference>
<name>A0AAD1E6R4_9PSED</name>
<dbReference type="CDD" id="cd01949">
    <property type="entry name" value="GGDEF"/>
    <property type="match status" value="1"/>
</dbReference>
<dbReference type="AlphaFoldDB" id="A0AAD1E6R4"/>
<dbReference type="PROSITE" id="PS50887">
    <property type="entry name" value="GGDEF"/>
    <property type="match status" value="1"/>
</dbReference>
<organism evidence="3 4">
    <name type="scientific">Pseudomonas chlororaphis subsp. aureofaciens</name>
    <dbReference type="NCBI Taxonomy" id="587851"/>
    <lineage>
        <taxon>Bacteria</taxon>
        <taxon>Pseudomonadati</taxon>
        <taxon>Pseudomonadota</taxon>
        <taxon>Gammaproteobacteria</taxon>
        <taxon>Pseudomonadales</taxon>
        <taxon>Pseudomonadaceae</taxon>
        <taxon>Pseudomonas</taxon>
    </lineage>
</organism>
<protein>
    <submittedName>
        <fullName evidence="3">Diguanylate cyclase/phosphodiesterase</fullName>
    </submittedName>
</protein>
<dbReference type="PANTHER" id="PTHR33121:SF70">
    <property type="entry name" value="SIGNALING PROTEIN YKOW"/>
    <property type="match status" value="1"/>
</dbReference>
<evidence type="ECO:0000313" key="4">
    <source>
        <dbReference type="Proteomes" id="UP000280455"/>
    </source>
</evidence>
<dbReference type="Gene3D" id="3.30.70.270">
    <property type="match status" value="1"/>
</dbReference>
<dbReference type="SUPFAM" id="SSF55073">
    <property type="entry name" value="Nucleotide cyclase"/>
    <property type="match status" value="1"/>
</dbReference>
<dbReference type="NCBIfam" id="TIGR00254">
    <property type="entry name" value="GGDEF"/>
    <property type="match status" value="1"/>
</dbReference>
<dbReference type="EMBL" id="CP027750">
    <property type="protein sequence ID" value="AZE29510.1"/>
    <property type="molecule type" value="Genomic_DNA"/>
</dbReference>
<dbReference type="InterPro" id="IPR043128">
    <property type="entry name" value="Rev_trsase/Diguanyl_cyclase"/>
</dbReference>
<dbReference type="PANTHER" id="PTHR33121">
    <property type="entry name" value="CYCLIC DI-GMP PHOSPHODIESTERASE PDEF"/>
    <property type="match status" value="1"/>
</dbReference>
<dbReference type="GO" id="GO:0071111">
    <property type="term" value="F:cyclic-guanylate-specific phosphodiesterase activity"/>
    <property type="evidence" value="ECO:0007669"/>
    <property type="project" value="InterPro"/>
</dbReference>
<proteinExistence type="predicted"/>
<dbReference type="InterPro" id="IPR000160">
    <property type="entry name" value="GGDEF_dom"/>
</dbReference>
<feature type="domain" description="GGDEF" evidence="2">
    <location>
        <begin position="78"/>
        <end position="206"/>
    </location>
</feature>
<evidence type="ECO:0000259" key="2">
    <source>
        <dbReference type="PROSITE" id="PS50887"/>
    </source>
</evidence>
<gene>
    <name evidence="3" type="ORF">C4K07_2725</name>
</gene>